<protein>
    <submittedName>
        <fullName evidence="10">YeeE/YedE family protein</fullName>
    </submittedName>
</protein>
<feature type="transmembrane region" description="Helical" evidence="9">
    <location>
        <begin position="415"/>
        <end position="435"/>
    </location>
</feature>
<evidence type="ECO:0000256" key="5">
    <source>
        <dbReference type="ARBA" id="ARBA00022692"/>
    </source>
</evidence>
<comment type="caution">
    <text evidence="10">The sequence shown here is derived from an EMBL/GenBank/DDBJ whole genome shotgun (WGS) entry which is preliminary data.</text>
</comment>
<comment type="subcellular location">
    <subcellularLocation>
        <location evidence="1">Cell inner membrane</location>
        <topology evidence="1">Multi-pass membrane protein</topology>
    </subcellularLocation>
</comment>
<feature type="transmembrane region" description="Helical" evidence="9">
    <location>
        <begin position="390"/>
        <end position="409"/>
    </location>
</feature>
<dbReference type="RefSeq" id="WP_169097709.1">
    <property type="nucleotide sequence ID" value="NZ_JABBVZ010000014.1"/>
</dbReference>
<gene>
    <name evidence="10" type="ORF">HIJ39_05930</name>
</gene>
<comment type="similarity">
    <text evidence="8">Belongs to the TsuA/YedE (TC 9.B.102) family.</text>
</comment>
<sequence>MTAPLWVGLLLGLAIGGLVEIWGVANPEMLIRFAKGDDRLFLACLAIASGTGAFTLFGLHYFGVPIHWGPKPFYVVGVSLGGALFGAGLALSGYVPGTILMALAEGRRDAVWALLGGLMGAAAWTAMSTTAAGHWLVSYANAGNVMAGARLVGKYTLRGLSPGTLWAIATLYGLSLVMLAWTLPRFRMPVDAWPRRRARPAYRLRDIERYGSHSREPLLVGSAVLLGLLTSLGMVLHQIFGVSTTYSWLVGKMLFAHAPYSQTVFHTVGWEPLSDIGLFLGALMSATLISGRFRAWRADVPPSWTMRFRHSSRPWGAAGGAFLVLFGARMAGGCASGHMLSGGMQMALSGWVFSGFVLGSMWVTARLVYRGHGSVMRKHLGPYRIPHGSTRGLVVLGGLATIALAMGGLRNSQQPLTLGAFLQVAASPLLLVLLLSYETWRLKARGAKATALKGATS</sequence>
<evidence type="ECO:0000256" key="8">
    <source>
        <dbReference type="ARBA" id="ARBA00035655"/>
    </source>
</evidence>
<keyword evidence="7 9" id="KW-0472">Membrane</keyword>
<feature type="transmembrane region" description="Helical" evidence="9">
    <location>
        <begin position="40"/>
        <end position="62"/>
    </location>
</feature>
<feature type="transmembrane region" description="Helical" evidence="9">
    <location>
        <begin position="314"/>
        <end position="331"/>
    </location>
</feature>
<reference evidence="10 11" key="1">
    <citation type="submission" date="2020-04" db="EMBL/GenBank/DDBJ databases">
        <authorList>
            <person name="Zhang R."/>
            <person name="Schippers A."/>
        </authorList>
    </citation>
    <scope>NUCLEOTIDE SEQUENCE [LARGE SCALE GENOMIC DNA]</scope>
    <source>
        <strain evidence="10 11">DSM 109850</strain>
    </source>
</reference>
<keyword evidence="3" id="KW-1003">Cell membrane</keyword>
<evidence type="ECO:0000256" key="6">
    <source>
        <dbReference type="ARBA" id="ARBA00022989"/>
    </source>
</evidence>
<evidence type="ECO:0000256" key="3">
    <source>
        <dbReference type="ARBA" id="ARBA00022475"/>
    </source>
</evidence>
<accession>A0A7Y0Q209</accession>
<keyword evidence="2" id="KW-0813">Transport</keyword>
<name>A0A7Y0Q209_9FIRM</name>
<dbReference type="InterPro" id="IPR007272">
    <property type="entry name" value="Sulf_transp_TsuA/YedE"/>
</dbReference>
<dbReference type="PANTHER" id="PTHR30574:SF1">
    <property type="entry name" value="SULPHUR TRANSPORT DOMAIN-CONTAINING PROTEIN"/>
    <property type="match status" value="1"/>
</dbReference>
<dbReference type="AlphaFoldDB" id="A0A7Y0Q209"/>
<proteinExistence type="inferred from homology"/>
<keyword evidence="4" id="KW-0997">Cell inner membrane</keyword>
<feature type="transmembrane region" description="Helical" evidence="9">
    <location>
        <begin position="276"/>
        <end position="293"/>
    </location>
</feature>
<feature type="transmembrane region" description="Helical" evidence="9">
    <location>
        <begin position="218"/>
        <end position="240"/>
    </location>
</feature>
<evidence type="ECO:0000313" key="10">
    <source>
        <dbReference type="EMBL" id="NMP21890.1"/>
    </source>
</evidence>
<evidence type="ECO:0000256" key="1">
    <source>
        <dbReference type="ARBA" id="ARBA00004429"/>
    </source>
</evidence>
<keyword evidence="5 9" id="KW-0812">Transmembrane</keyword>
<dbReference type="EMBL" id="JABBVZ010000014">
    <property type="protein sequence ID" value="NMP21890.1"/>
    <property type="molecule type" value="Genomic_DNA"/>
</dbReference>
<dbReference type="PANTHER" id="PTHR30574">
    <property type="entry name" value="INNER MEMBRANE PROTEIN YEDE"/>
    <property type="match status" value="1"/>
</dbReference>
<feature type="transmembrane region" description="Helical" evidence="9">
    <location>
        <begin position="6"/>
        <end position="25"/>
    </location>
</feature>
<keyword evidence="11" id="KW-1185">Reference proteome</keyword>
<feature type="transmembrane region" description="Helical" evidence="9">
    <location>
        <begin position="351"/>
        <end position="369"/>
    </location>
</feature>
<evidence type="ECO:0000313" key="11">
    <source>
        <dbReference type="Proteomes" id="UP000533476"/>
    </source>
</evidence>
<dbReference type="GO" id="GO:0005886">
    <property type="term" value="C:plasma membrane"/>
    <property type="evidence" value="ECO:0007669"/>
    <property type="project" value="UniProtKB-SubCell"/>
</dbReference>
<dbReference type="Pfam" id="PF04143">
    <property type="entry name" value="Sulf_transp"/>
    <property type="match status" value="1"/>
</dbReference>
<keyword evidence="6 9" id="KW-1133">Transmembrane helix</keyword>
<feature type="transmembrane region" description="Helical" evidence="9">
    <location>
        <begin position="164"/>
        <end position="183"/>
    </location>
</feature>
<organism evidence="10 11">
    <name type="scientific">Sulfobacillus harzensis</name>
    <dbReference type="NCBI Taxonomy" id="2729629"/>
    <lineage>
        <taxon>Bacteria</taxon>
        <taxon>Bacillati</taxon>
        <taxon>Bacillota</taxon>
        <taxon>Clostridia</taxon>
        <taxon>Eubacteriales</taxon>
        <taxon>Clostridiales Family XVII. Incertae Sedis</taxon>
        <taxon>Sulfobacillus</taxon>
    </lineage>
</organism>
<dbReference type="Proteomes" id="UP000533476">
    <property type="component" value="Unassembled WGS sequence"/>
</dbReference>
<feature type="transmembrane region" description="Helical" evidence="9">
    <location>
        <begin position="74"/>
        <end position="103"/>
    </location>
</feature>
<evidence type="ECO:0000256" key="7">
    <source>
        <dbReference type="ARBA" id="ARBA00023136"/>
    </source>
</evidence>
<evidence type="ECO:0000256" key="4">
    <source>
        <dbReference type="ARBA" id="ARBA00022519"/>
    </source>
</evidence>
<evidence type="ECO:0000256" key="2">
    <source>
        <dbReference type="ARBA" id="ARBA00022448"/>
    </source>
</evidence>
<feature type="transmembrane region" description="Helical" evidence="9">
    <location>
        <begin position="110"/>
        <end position="137"/>
    </location>
</feature>
<evidence type="ECO:0000256" key="9">
    <source>
        <dbReference type="SAM" id="Phobius"/>
    </source>
</evidence>